<gene>
    <name evidence="2" type="ORF">G6N74_12990</name>
</gene>
<dbReference type="AlphaFoldDB" id="A0A7C9R7D8"/>
<evidence type="ECO:0000313" key="3">
    <source>
        <dbReference type="Proteomes" id="UP000481252"/>
    </source>
</evidence>
<keyword evidence="3" id="KW-1185">Reference proteome</keyword>
<evidence type="ECO:0000259" key="1">
    <source>
        <dbReference type="Pfam" id="PF12706"/>
    </source>
</evidence>
<organism evidence="2 3">
    <name type="scientific">Mesorhizobium zhangyense</name>
    <dbReference type="NCBI Taxonomy" id="1776730"/>
    <lineage>
        <taxon>Bacteria</taxon>
        <taxon>Pseudomonadati</taxon>
        <taxon>Pseudomonadota</taxon>
        <taxon>Alphaproteobacteria</taxon>
        <taxon>Hyphomicrobiales</taxon>
        <taxon>Phyllobacteriaceae</taxon>
        <taxon>Mesorhizobium</taxon>
    </lineage>
</organism>
<evidence type="ECO:0000313" key="2">
    <source>
        <dbReference type="EMBL" id="NGN41981.1"/>
    </source>
</evidence>
<feature type="domain" description="Metallo-beta-lactamase" evidence="1">
    <location>
        <begin position="91"/>
        <end position="290"/>
    </location>
</feature>
<reference evidence="2 3" key="1">
    <citation type="submission" date="2020-02" db="EMBL/GenBank/DDBJ databases">
        <title>Genome sequence of the type strain CGMCC 1.15528 of Mesorhizobium zhangyense.</title>
        <authorList>
            <person name="Gao J."/>
            <person name="Sun J."/>
        </authorList>
    </citation>
    <scope>NUCLEOTIDE SEQUENCE [LARGE SCALE GENOMIC DNA]</scope>
    <source>
        <strain evidence="2 3">CGMCC 1.15528</strain>
    </source>
</reference>
<sequence length="436" mass="47963">MAGKPKTPNPYYQGPKSDHFDGRIFFNPDGTPPGSFSALLKWQLGGGRSKWPVSWPTPFAQAKPARKIAGDDLRVTMVGHASLLIQVAGLNILTDPVWSERVSPFTFAGPKRVNPPGIAFEDLPPIHIVLVSHNHYDHLDVATLKLLQVAHDPLVITPHGNDIIIRAGAPEMRVVTGDWGDSFEFEGITIHIEPAHHWSARGAKDRRMALWAGFVIGTPAGKIYFAGDTGFHDGINYRLIAEKHGGFRFAILPIGAYEPRWFMKPQHQNPDEAVQGMVLADAAFAAGCHWGTFQLTNEPIDEPRAKLHEALDTHGVAREKFRAMLAGEVWDVPVVLTKADIGARAGMTASKLAGLIDVFQDVIHALRRFDNEDDVVAEMEDMLAQLRSGSMPNKLKMKVIFAPTGPLQEVSISSGWADEYLRLASRFDVELAQAFA</sequence>
<dbReference type="PANTHER" id="PTHR15032">
    <property type="entry name" value="N-ACYL-PHOSPHATIDYLETHANOLAMINE-HYDROLYZING PHOSPHOLIPASE D"/>
    <property type="match status" value="1"/>
</dbReference>
<dbReference type="SUPFAM" id="SSF56281">
    <property type="entry name" value="Metallo-hydrolase/oxidoreductase"/>
    <property type="match status" value="1"/>
</dbReference>
<protein>
    <recommendedName>
        <fullName evidence="1">Metallo-beta-lactamase domain-containing protein</fullName>
    </recommendedName>
</protein>
<dbReference type="Pfam" id="PF12706">
    <property type="entry name" value="Lactamase_B_2"/>
    <property type="match status" value="1"/>
</dbReference>
<comment type="caution">
    <text evidence="2">The sequence shown here is derived from an EMBL/GenBank/DDBJ whole genome shotgun (WGS) entry which is preliminary data.</text>
</comment>
<dbReference type="EMBL" id="JAAKZG010000005">
    <property type="protein sequence ID" value="NGN41981.1"/>
    <property type="molecule type" value="Genomic_DNA"/>
</dbReference>
<dbReference type="InterPro" id="IPR036866">
    <property type="entry name" value="RibonucZ/Hydroxyglut_hydro"/>
</dbReference>
<dbReference type="InterPro" id="IPR001279">
    <property type="entry name" value="Metallo-B-lactamas"/>
</dbReference>
<dbReference type="Gene3D" id="3.60.15.10">
    <property type="entry name" value="Ribonuclease Z/Hydroxyacylglutathione hydrolase-like"/>
    <property type="match status" value="1"/>
</dbReference>
<accession>A0A7C9R7D8</accession>
<proteinExistence type="predicted"/>
<name>A0A7C9R7D8_9HYPH</name>
<dbReference type="GO" id="GO:0005737">
    <property type="term" value="C:cytoplasm"/>
    <property type="evidence" value="ECO:0007669"/>
    <property type="project" value="TreeGrafter"/>
</dbReference>
<dbReference type="Proteomes" id="UP000481252">
    <property type="component" value="Unassembled WGS sequence"/>
</dbReference>
<dbReference type="PANTHER" id="PTHR15032:SF4">
    <property type="entry name" value="N-ACYL-PHOSPHATIDYLETHANOLAMINE-HYDROLYZING PHOSPHOLIPASE D"/>
    <property type="match status" value="1"/>
</dbReference>